<comment type="caution">
    <text evidence="2">The sequence shown here is derived from an EMBL/GenBank/DDBJ whole genome shotgun (WGS) entry which is preliminary data.</text>
</comment>
<keyword evidence="1" id="KW-0732">Signal</keyword>
<feature type="signal peptide" evidence="1">
    <location>
        <begin position="1"/>
        <end position="22"/>
    </location>
</feature>
<dbReference type="EMBL" id="DSRU01000166">
    <property type="protein sequence ID" value="HFM98368.1"/>
    <property type="molecule type" value="Genomic_DNA"/>
</dbReference>
<accession>A0A7C3KEY4</accession>
<evidence type="ECO:0000313" key="2">
    <source>
        <dbReference type="EMBL" id="HFM98368.1"/>
    </source>
</evidence>
<sequence length="197" mass="20174">MKAIHASLIVGCLTVIACPALADEPGMEGSYFGVAVSGDRSLDAAPSLLGLVNQTGWVFDEALRQYRNSRPPGSTVSDQALGNQFQGRLDLGKTPLSLRGTVFVGNSATAVAPSITYDLGVGKSANVYAGVGYAIVNSSNGLATPVGSSDGVVLTTGVEAAAGRNLVVFGDAKINLNDRTATGDPKVRLQFGAGIRF</sequence>
<reference evidence="2" key="1">
    <citation type="journal article" date="2020" name="mSystems">
        <title>Genome- and Community-Level Interaction Insights into Carbon Utilization and Element Cycling Functions of Hydrothermarchaeota in Hydrothermal Sediment.</title>
        <authorList>
            <person name="Zhou Z."/>
            <person name="Liu Y."/>
            <person name="Xu W."/>
            <person name="Pan J."/>
            <person name="Luo Z.H."/>
            <person name="Li M."/>
        </authorList>
    </citation>
    <scope>NUCLEOTIDE SEQUENCE [LARGE SCALE GENOMIC DNA]</scope>
    <source>
        <strain evidence="2">SpSt-418</strain>
    </source>
</reference>
<dbReference type="AlphaFoldDB" id="A0A7C3KEY4"/>
<gene>
    <name evidence="2" type="ORF">ENR64_11545</name>
</gene>
<protein>
    <recommendedName>
        <fullName evidence="3">Porin family protein</fullName>
    </recommendedName>
</protein>
<dbReference type="PROSITE" id="PS51257">
    <property type="entry name" value="PROKAR_LIPOPROTEIN"/>
    <property type="match status" value="1"/>
</dbReference>
<evidence type="ECO:0008006" key="3">
    <source>
        <dbReference type="Google" id="ProtNLM"/>
    </source>
</evidence>
<evidence type="ECO:0000256" key="1">
    <source>
        <dbReference type="SAM" id="SignalP"/>
    </source>
</evidence>
<organism evidence="2">
    <name type="scientific">Oscillatoriales cyanobacterium SpSt-418</name>
    <dbReference type="NCBI Taxonomy" id="2282169"/>
    <lineage>
        <taxon>Bacteria</taxon>
        <taxon>Bacillati</taxon>
        <taxon>Cyanobacteriota</taxon>
        <taxon>Cyanophyceae</taxon>
        <taxon>Oscillatoriophycideae</taxon>
        <taxon>Oscillatoriales</taxon>
    </lineage>
</organism>
<name>A0A7C3KEY4_9CYAN</name>
<proteinExistence type="predicted"/>
<feature type="chain" id="PRO_5028443856" description="Porin family protein" evidence="1">
    <location>
        <begin position="23"/>
        <end position="197"/>
    </location>
</feature>